<protein>
    <submittedName>
        <fullName evidence="2">Uncharacterized protein</fullName>
    </submittedName>
</protein>
<evidence type="ECO:0000256" key="1">
    <source>
        <dbReference type="SAM" id="MobiDB-lite"/>
    </source>
</evidence>
<name>A0A164X8Z9_9CRUS</name>
<evidence type="ECO:0000313" key="2">
    <source>
        <dbReference type="EMBL" id="KZS13978.1"/>
    </source>
</evidence>
<feature type="region of interest" description="Disordered" evidence="1">
    <location>
        <begin position="28"/>
        <end position="48"/>
    </location>
</feature>
<proteinExistence type="predicted"/>
<dbReference type="EMBL" id="LRGB01001005">
    <property type="protein sequence ID" value="KZS13978.1"/>
    <property type="molecule type" value="Genomic_DNA"/>
</dbReference>
<evidence type="ECO:0000313" key="3">
    <source>
        <dbReference type="Proteomes" id="UP000076858"/>
    </source>
</evidence>
<reference evidence="2 3" key="1">
    <citation type="submission" date="2016-03" db="EMBL/GenBank/DDBJ databases">
        <title>EvidentialGene: Evidence-directed Construction of Genes on Genomes.</title>
        <authorList>
            <person name="Gilbert D.G."/>
            <person name="Choi J.-H."/>
            <person name="Mockaitis K."/>
            <person name="Colbourne J."/>
            <person name="Pfrender M."/>
        </authorList>
    </citation>
    <scope>NUCLEOTIDE SEQUENCE [LARGE SCALE GENOMIC DNA]</scope>
    <source>
        <strain evidence="2 3">Xinb3</strain>
        <tissue evidence="2">Complete organism</tissue>
    </source>
</reference>
<dbReference type="Proteomes" id="UP000076858">
    <property type="component" value="Unassembled WGS sequence"/>
</dbReference>
<gene>
    <name evidence="2" type="ORF">APZ42_020628</name>
</gene>
<organism evidence="2 3">
    <name type="scientific">Daphnia magna</name>
    <dbReference type="NCBI Taxonomy" id="35525"/>
    <lineage>
        <taxon>Eukaryota</taxon>
        <taxon>Metazoa</taxon>
        <taxon>Ecdysozoa</taxon>
        <taxon>Arthropoda</taxon>
        <taxon>Crustacea</taxon>
        <taxon>Branchiopoda</taxon>
        <taxon>Diplostraca</taxon>
        <taxon>Cladocera</taxon>
        <taxon>Anomopoda</taxon>
        <taxon>Daphniidae</taxon>
        <taxon>Daphnia</taxon>
    </lineage>
</organism>
<sequence>MNNCPSSLVAVTDRRVLFSNGINSTKEKEKLFKKQQQLSGGPKQLDYS</sequence>
<accession>A0A164X8Z9</accession>
<dbReference type="AlphaFoldDB" id="A0A164X8Z9"/>
<keyword evidence="3" id="KW-1185">Reference proteome</keyword>
<comment type="caution">
    <text evidence="2">The sequence shown here is derived from an EMBL/GenBank/DDBJ whole genome shotgun (WGS) entry which is preliminary data.</text>
</comment>